<evidence type="ECO:0000259" key="1">
    <source>
        <dbReference type="Pfam" id="PF13679"/>
    </source>
</evidence>
<keyword evidence="3" id="KW-1185">Reference proteome</keyword>
<reference evidence="2" key="1">
    <citation type="submission" date="2020-07" db="EMBL/GenBank/DDBJ databases">
        <title>Multicomponent nature underlies the extraordinary mechanical properties of spider dragline silk.</title>
        <authorList>
            <person name="Kono N."/>
            <person name="Nakamura H."/>
            <person name="Mori M."/>
            <person name="Yoshida Y."/>
            <person name="Ohtoshi R."/>
            <person name="Malay A.D."/>
            <person name="Moran D.A.P."/>
            <person name="Tomita M."/>
            <person name="Numata K."/>
            <person name="Arakawa K."/>
        </authorList>
    </citation>
    <scope>NUCLEOTIDE SEQUENCE</scope>
</reference>
<dbReference type="PANTHER" id="PTHR12496:SF2">
    <property type="entry name" value="METHYLTRANSFERASE-LIKE PROTEIN 25B"/>
    <property type="match status" value="1"/>
</dbReference>
<dbReference type="InterPro" id="IPR029063">
    <property type="entry name" value="SAM-dependent_MTases_sf"/>
</dbReference>
<accession>A0A8X6FX08</accession>
<evidence type="ECO:0000313" key="3">
    <source>
        <dbReference type="Proteomes" id="UP000887116"/>
    </source>
</evidence>
<name>A0A8X6FX08_TRICU</name>
<dbReference type="PANTHER" id="PTHR12496">
    <property type="entry name" value="CGI-41 METHYLTRANSFERASE"/>
    <property type="match status" value="1"/>
</dbReference>
<dbReference type="Proteomes" id="UP000887116">
    <property type="component" value="Unassembled WGS sequence"/>
</dbReference>
<protein>
    <submittedName>
        <fullName evidence="2">Protein RRNAD1</fullName>
    </submittedName>
</protein>
<feature type="domain" description="Methyltransferase" evidence="1">
    <location>
        <begin position="171"/>
        <end position="335"/>
    </location>
</feature>
<dbReference type="InterPro" id="IPR052220">
    <property type="entry name" value="METTL25"/>
</dbReference>
<organism evidence="2 3">
    <name type="scientific">Trichonephila clavata</name>
    <name type="common">Joro spider</name>
    <name type="synonym">Nephila clavata</name>
    <dbReference type="NCBI Taxonomy" id="2740835"/>
    <lineage>
        <taxon>Eukaryota</taxon>
        <taxon>Metazoa</taxon>
        <taxon>Ecdysozoa</taxon>
        <taxon>Arthropoda</taxon>
        <taxon>Chelicerata</taxon>
        <taxon>Arachnida</taxon>
        <taxon>Araneae</taxon>
        <taxon>Araneomorphae</taxon>
        <taxon>Entelegynae</taxon>
        <taxon>Araneoidea</taxon>
        <taxon>Nephilidae</taxon>
        <taxon>Trichonephila</taxon>
    </lineage>
</organism>
<evidence type="ECO:0000313" key="2">
    <source>
        <dbReference type="EMBL" id="GFQ91375.1"/>
    </source>
</evidence>
<proteinExistence type="predicted"/>
<dbReference type="InterPro" id="IPR025714">
    <property type="entry name" value="Methyltranfer_dom"/>
</dbReference>
<gene>
    <name evidence="2" type="primary">RRNAD1</name>
    <name evidence="2" type="ORF">TNCT_300591</name>
</gene>
<comment type="caution">
    <text evidence="2">The sequence shown here is derived from an EMBL/GenBank/DDBJ whole genome shotgun (WGS) entry which is preliminary data.</text>
</comment>
<dbReference type="AlphaFoldDB" id="A0A8X6FX08"/>
<sequence>MERKSGILICDDETIEQVKRAAKMCHDFLRKSDFFTDAYILDYFVEELWNKLPSGWLEIISNFDTDDLIAFLQPGGNVRRESPWPLSLLAFRASSFALTLPRKSIHSPDAVKYFLEKNFNSEYNAVDDDSLDDDDPLPLENEWSCATDEFEGKSGQHKNIPEFCRRHVKPKKQHEIFRLAQVASVVFKYFGLKNVIDVGSGQGHLSRFLALCCDLRVATMEANKRYVQDAAKFDKQALSSLERKQTHKRNENEDIPMDKKTLPHHCEAAVTVDSFSEYLERVMQQGWSVEVNEQIQFALMGLHTCGNLGEALLKAFVKNDQSKVLFSVGCCYMQLVGDYEYEGFPLSNFVKTFNYDMSDEAREMACHAIEMHIKRLQDDAPSLKIHCYRAALERLIVTVSPLYKRMGMGGVRHAERLPFPVYAERVLGRYDLVRIPQDLLFSPETAECLMKWKDVLIFYSLRLMAAPVVESLILLDRLIYLYEQGHPGCIVPIFDASLSPRNHLIISARNHH</sequence>
<dbReference type="EMBL" id="BMAO01003971">
    <property type="protein sequence ID" value="GFQ91375.1"/>
    <property type="molecule type" value="Genomic_DNA"/>
</dbReference>
<dbReference type="Pfam" id="PF13679">
    <property type="entry name" value="Methyltransf_32"/>
    <property type="match status" value="1"/>
</dbReference>
<dbReference type="SUPFAM" id="SSF53335">
    <property type="entry name" value="S-adenosyl-L-methionine-dependent methyltransferases"/>
    <property type="match status" value="1"/>
</dbReference>
<dbReference type="OrthoDB" id="5875367at2759"/>